<gene>
    <name evidence="2" type="ORF">DPM19_21320</name>
</gene>
<dbReference type="Pfam" id="PF04149">
    <property type="entry name" value="DUF397"/>
    <property type="match status" value="1"/>
</dbReference>
<dbReference type="AlphaFoldDB" id="A0A365H1T7"/>
<dbReference type="Proteomes" id="UP000251891">
    <property type="component" value="Unassembled WGS sequence"/>
</dbReference>
<keyword evidence="3" id="KW-1185">Reference proteome</keyword>
<reference evidence="2 3" key="1">
    <citation type="submission" date="2018-06" db="EMBL/GenBank/DDBJ databases">
        <title>Actinomadura craniellae sp. nov. isolated from marine sponge Craniella sp.</title>
        <authorList>
            <person name="Li L."/>
            <person name="Xu Q.H."/>
            <person name="Lin H.W."/>
            <person name="Lu Y.H."/>
        </authorList>
    </citation>
    <scope>NUCLEOTIDE SEQUENCE [LARGE SCALE GENOMIC DNA]</scope>
    <source>
        <strain evidence="2 3">LHW63021</strain>
    </source>
</reference>
<dbReference type="OrthoDB" id="4301277at2"/>
<sequence>MIEVQPDFSAARWFKSARSEPSDQCVEIAVVPGRVGVRDTKNRGSSQLSFTNAEWQAFLQAAKSGAYDF</sequence>
<proteinExistence type="predicted"/>
<dbReference type="InterPro" id="IPR007278">
    <property type="entry name" value="DUF397"/>
</dbReference>
<dbReference type="RefSeq" id="WP_111869742.1">
    <property type="nucleotide sequence ID" value="NZ_QLYX01000010.1"/>
</dbReference>
<organism evidence="2 3">
    <name type="scientific">Actinomadura craniellae</name>
    <dbReference type="NCBI Taxonomy" id="2231787"/>
    <lineage>
        <taxon>Bacteria</taxon>
        <taxon>Bacillati</taxon>
        <taxon>Actinomycetota</taxon>
        <taxon>Actinomycetes</taxon>
        <taxon>Streptosporangiales</taxon>
        <taxon>Thermomonosporaceae</taxon>
        <taxon>Actinomadura</taxon>
    </lineage>
</organism>
<name>A0A365H1T7_9ACTN</name>
<feature type="domain" description="DUF397" evidence="1">
    <location>
        <begin position="11"/>
        <end position="63"/>
    </location>
</feature>
<evidence type="ECO:0000313" key="3">
    <source>
        <dbReference type="Proteomes" id="UP000251891"/>
    </source>
</evidence>
<comment type="caution">
    <text evidence="2">The sequence shown here is derived from an EMBL/GenBank/DDBJ whole genome shotgun (WGS) entry which is preliminary data.</text>
</comment>
<evidence type="ECO:0000313" key="2">
    <source>
        <dbReference type="EMBL" id="RAY13047.1"/>
    </source>
</evidence>
<protein>
    <submittedName>
        <fullName evidence="2">DUF397 domain-containing protein</fullName>
    </submittedName>
</protein>
<accession>A0A365H1T7</accession>
<evidence type="ECO:0000259" key="1">
    <source>
        <dbReference type="Pfam" id="PF04149"/>
    </source>
</evidence>
<dbReference type="EMBL" id="QLYX01000010">
    <property type="protein sequence ID" value="RAY13047.1"/>
    <property type="molecule type" value="Genomic_DNA"/>
</dbReference>